<sequence length="173" mass="18396">MTWIELSAVCAAIAFAILVWQAVLALQAFRQSLIRLEEALGKSRQRLEETADRTAELLEETRELAAETRSHLRTARSVLDGAAKFGTALHEGAEAVGGAASALAESVLKVQQAVHTRQNRIVEAADWTAAGIELWRRWRKSGSEAAAGSSGPSPDSGAPPTARRENGVSPGGL</sequence>
<evidence type="ECO:0000313" key="4">
    <source>
        <dbReference type="EMBL" id="QAV17915.1"/>
    </source>
</evidence>
<keyword evidence="6" id="KW-1185">Reference proteome</keyword>
<feature type="coiled-coil region" evidence="1">
    <location>
        <begin position="33"/>
        <end position="67"/>
    </location>
</feature>
<protein>
    <submittedName>
        <fullName evidence="4">DUF948 domain-containing protein</fullName>
    </submittedName>
</protein>
<evidence type="ECO:0000313" key="5">
    <source>
        <dbReference type="Proteomes" id="UP000288943"/>
    </source>
</evidence>
<dbReference type="EMBL" id="JAMDMJ010000004">
    <property type="protein sequence ID" value="MCY9595049.1"/>
    <property type="molecule type" value="Genomic_DNA"/>
</dbReference>
<feature type="region of interest" description="Disordered" evidence="2">
    <location>
        <begin position="141"/>
        <end position="173"/>
    </location>
</feature>
<evidence type="ECO:0000256" key="2">
    <source>
        <dbReference type="SAM" id="MobiDB-lite"/>
    </source>
</evidence>
<dbReference type="Proteomes" id="UP001527202">
    <property type="component" value="Unassembled WGS sequence"/>
</dbReference>
<reference evidence="3 6" key="2">
    <citation type="submission" date="2022-05" db="EMBL/GenBank/DDBJ databases">
        <title>Genome Sequencing of Bee-Associated Microbes.</title>
        <authorList>
            <person name="Dunlap C."/>
        </authorList>
    </citation>
    <scope>NUCLEOTIDE SEQUENCE [LARGE SCALE GENOMIC DNA]</scope>
    <source>
        <strain evidence="3 6">NRRL B-23120</strain>
    </source>
</reference>
<evidence type="ECO:0000256" key="1">
    <source>
        <dbReference type="SAM" id="Coils"/>
    </source>
</evidence>
<dbReference type="Pfam" id="PF06103">
    <property type="entry name" value="DUF948"/>
    <property type="match status" value="1"/>
</dbReference>
<dbReference type="AlphaFoldDB" id="A0A410WU53"/>
<dbReference type="GeneID" id="95375071"/>
<dbReference type="KEGG" id="pchi:PC41400_09655"/>
<evidence type="ECO:0000313" key="6">
    <source>
        <dbReference type="Proteomes" id="UP001527202"/>
    </source>
</evidence>
<organism evidence="4 5">
    <name type="scientific">Paenibacillus chitinolyticus</name>
    <dbReference type="NCBI Taxonomy" id="79263"/>
    <lineage>
        <taxon>Bacteria</taxon>
        <taxon>Bacillati</taxon>
        <taxon>Bacillota</taxon>
        <taxon>Bacilli</taxon>
        <taxon>Bacillales</taxon>
        <taxon>Paenibacillaceae</taxon>
        <taxon>Paenibacillus</taxon>
    </lineage>
</organism>
<keyword evidence="1" id="KW-0175">Coiled coil</keyword>
<evidence type="ECO:0000313" key="3">
    <source>
        <dbReference type="EMBL" id="MCY9595049.1"/>
    </source>
</evidence>
<gene>
    <name evidence="3" type="ORF">M5X16_04570</name>
    <name evidence="4" type="ORF">PC41400_09655</name>
</gene>
<dbReference type="RefSeq" id="WP_042230956.1">
    <property type="nucleotide sequence ID" value="NZ_CP026520.1"/>
</dbReference>
<reference evidence="4 5" key="1">
    <citation type="submission" date="2018-01" db="EMBL/GenBank/DDBJ databases">
        <title>The whole genome sequencing and assembly of Paenibacillus chitinolyticus KCCM 41400 strain.</title>
        <authorList>
            <person name="Kim J.-Y."/>
            <person name="Park M.-K."/>
            <person name="Lee Y.-J."/>
            <person name="Yi H."/>
            <person name="Bahn Y.-S."/>
            <person name="Kim J.F."/>
            <person name="Lee D.-W."/>
        </authorList>
    </citation>
    <scope>NUCLEOTIDE SEQUENCE [LARGE SCALE GENOMIC DNA]</scope>
    <source>
        <strain evidence="4 5">KCCM 41400</strain>
    </source>
</reference>
<name>A0A410WU53_9BACL</name>
<dbReference type="EMBL" id="CP026520">
    <property type="protein sequence ID" value="QAV17915.1"/>
    <property type="molecule type" value="Genomic_DNA"/>
</dbReference>
<feature type="compositionally biased region" description="Low complexity" evidence="2">
    <location>
        <begin position="143"/>
        <end position="160"/>
    </location>
</feature>
<accession>A0A410WU53</accession>
<dbReference type="Proteomes" id="UP000288943">
    <property type="component" value="Chromosome"/>
</dbReference>
<dbReference type="InterPro" id="IPR009293">
    <property type="entry name" value="UPF0478"/>
</dbReference>
<proteinExistence type="predicted"/>
<dbReference type="OrthoDB" id="2615180at2"/>